<dbReference type="Proteomes" id="UP000886501">
    <property type="component" value="Unassembled WGS sequence"/>
</dbReference>
<reference evidence="1" key="2">
    <citation type="journal article" date="2020" name="Nat. Commun.">
        <title>Large-scale genome sequencing of mycorrhizal fungi provides insights into the early evolution of symbiotic traits.</title>
        <authorList>
            <person name="Miyauchi S."/>
            <person name="Kiss E."/>
            <person name="Kuo A."/>
            <person name="Drula E."/>
            <person name="Kohler A."/>
            <person name="Sanchez-Garcia M."/>
            <person name="Morin E."/>
            <person name="Andreopoulos B."/>
            <person name="Barry K.W."/>
            <person name="Bonito G."/>
            <person name="Buee M."/>
            <person name="Carver A."/>
            <person name="Chen C."/>
            <person name="Cichocki N."/>
            <person name="Clum A."/>
            <person name="Culley D."/>
            <person name="Crous P.W."/>
            <person name="Fauchery L."/>
            <person name="Girlanda M."/>
            <person name="Hayes R.D."/>
            <person name="Keri Z."/>
            <person name="LaButti K."/>
            <person name="Lipzen A."/>
            <person name="Lombard V."/>
            <person name="Magnuson J."/>
            <person name="Maillard F."/>
            <person name="Murat C."/>
            <person name="Nolan M."/>
            <person name="Ohm R.A."/>
            <person name="Pangilinan J."/>
            <person name="Pereira M.F."/>
            <person name="Perotto S."/>
            <person name="Peter M."/>
            <person name="Pfister S."/>
            <person name="Riley R."/>
            <person name="Sitrit Y."/>
            <person name="Stielow J.B."/>
            <person name="Szollosi G."/>
            <person name="Zifcakova L."/>
            <person name="Stursova M."/>
            <person name="Spatafora J.W."/>
            <person name="Tedersoo L."/>
            <person name="Vaario L.M."/>
            <person name="Yamada A."/>
            <person name="Yan M."/>
            <person name="Wang P."/>
            <person name="Xu J."/>
            <person name="Bruns T."/>
            <person name="Baldrian P."/>
            <person name="Vilgalys R."/>
            <person name="Dunand C."/>
            <person name="Henrissat B."/>
            <person name="Grigoriev I.V."/>
            <person name="Hibbett D."/>
            <person name="Nagy L.G."/>
            <person name="Martin F.M."/>
        </authorList>
    </citation>
    <scope>NUCLEOTIDE SEQUENCE</scope>
    <source>
        <strain evidence="1">P2</strain>
    </source>
</reference>
<name>A0ACB6ZTC0_THEGA</name>
<keyword evidence="2" id="KW-1185">Reference proteome</keyword>
<gene>
    <name evidence="1" type="ORF">BDM02DRAFT_3153443</name>
</gene>
<evidence type="ECO:0000313" key="2">
    <source>
        <dbReference type="Proteomes" id="UP000886501"/>
    </source>
</evidence>
<comment type="caution">
    <text evidence="1">The sequence shown here is derived from an EMBL/GenBank/DDBJ whole genome shotgun (WGS) entry which is preliminary data.</text>
</comment>
<protein>
    <submittedName>
        <fullName evidence="1">P-loop containing nucleoside triphosphate hydrolase protein</fullName>
    </submittedName>
</protein>
<sequence>MFAIASDDVSQVQRVLDSGEANPNDQVGPESALKFALTNDQLTNRLEIVKTLLAYGADPAGLKNSSSGGQEHSRRSSVVISGSSPAHVGHSLNASEIEGRKEVDPVFEAMKSRMDPATRYFINRADAPKTRRTSALIHRSIFHPLARMRYDVIGQDCAFEQLFRCLSIQSQNLSVSPLVVMLCGPSGHGKSLFARKFGSLLGVPTHTVNMTTLKSTHDLWQSYSMSPYEEPSTLTLDEFLTENEGKRCVVVLDEIDKVDKEKTLFSLLMPWELGKCSFTAGKRHVNARSVIWIATANTGHQLVFDHQAQRADPDAPMDRKEYMELINLLRPDVTECLGASLISRVTTVLPFVPFTSEEKLAIASQALFLQGGEHARLMSPEIIDRLVADAVAAYIPSEGGRSLYRAVSSLLLDAIDLV</sequence>
<dbReference type="EMBL" id="MU117966">
    <property type="protein sequence ID" value="KAF9652896.1"/>
    <property type="molecule type" value="Genomic_DNA"/>
</dbReference>
<reference evidence="1" key="1">
    <citation type="submission" date="2019-10" db="EMBL/GenBank/DDBJ databases">
        <authorList>
            <consortium name="DOE Joint Genome Institute"/>
            <person name="Kuo A."/>
            <person name="Miyauchi S."/>
            <person name="Kiss E."/>
            <person name="Drula E."/>
            <person name="Kohler A."/>
            <person name="Sanchez-Garcia M."/>
            <person name="Andreopoulos B."/>
            <person name="Barry K.W."/>
            <person name="Bonito G."/>
            <person name="Buee M."/>
            <person name="Carver A."/>
            <person name="Chen C."/>
            <person name="Cichocki N."/>
            <person name="Clum A."/>
            <person name="Culley D."/>
            <person name="Crous P.W."/>
            <person name="Fauchery L."/>
            <person name="Girlanda M."/>
            <person name="Hayes R."/>
            <person name="Keri Z."/>
            <person name="Labutti K."/>
            <person name="Lipzen A."/>
            <person name="Lombard V."/>
            <person name="Magnuson J."/>
            <person name="Maillard F."/>
            <person name="Morin E."/>
            <person name="Murat C."/>
            <person name="Nolan M."/>
            <person name="Ohm R."/>
            <person name="Pangilinan J."/>
            <person name="Pereira M."/>
            <person name="Perotto S."/>
            <person name="Peter M."/>
            <person name="Riley R."/>
            <person name="Sitrit Y."/>
            <person name="Stielow B."/>
            <person name="Szollosi G."/>
            <person name="Zifcakova L."/>
            <person name="Stursova M."/>
            <person name="Spatafora J.W."/>
            <person name="Tedersoo L."/>
            <person name="Vaario L.-M."/>
            <person name="Yamada A."/>
            <person name="Yan M."/>
            <person name="Wang P."/>
            <person name="Xu J."/>
            <person name="Bruns T."/>
            <person name="Baldrian P."/>
            <person name="Vilgalys R."/>
            <person name="Henrissat B."/>
            <person name="Grigoriev I.V."/>
            <person name="Hibbett D."/>
            <person name="Nagy L.G."/>
            <person name="Martin F.M."/>
        </authorList>
    </citation>
    <scope>NUCLEOTIDE SEQUENCE</scope>
    <source>
        <strain evidence="1">P2</strain>
    </source>
</reference>
<accession>A0ACB6ZTC0</accession>
<organism evidence="1 2">
    <name type="scientific">Thelephora ganbajun</name>
    <name type="common">Ganba fungus</name>
    <dbReference type="NCBI Taxonomy" id="370292"/>
    <lineage>
        <taxon>Eukaryota</taxon>
        <taxon>Fungi</taxon>
        <taxon>Dikarya</taxon>
        <taxon>Basidiomycota</taxon>
        <taxon>Agaricomycotina</taxon>
        <taxon>Agaricomycetes</taxon>
        <taxon>Thelephorales</taxon>
        <taxon>Thelephoraceae</taxon>
        <taxon>Thelephora</taxon>
    </lineage>
</organism>
<proteinExistence type="predicted"/>
<keyword evidence="1" id="KW-0378">Hydrolase</keyword>
<evidence type="ECO:0000313" key="1">
    <source>
        <dbReference type="EMBL" id="KAF9652896.1"/>
    </source>
</evidence>